<keyword evidence="2" id="KW-0472">Membrane</keyword>
<name>A0AAX0L8Z0_9BACT</name>
<feature type="coiled-coil region" evidence="1">
    <location>
        <begin position="54"/>
        <end position="91"/>
    </location>
</feature>
<dbReference type="RefSeq" id="WP_069633287.1">
    <property type="nucleotide sequence ID" value="NZ_CP012546.1"/>
</dbReference>
<organism evidence="3 4">
    <name type="scientific">Campylobacter pinnipediorum subsp. pinnipediorum</name>
    <dbReference type="NCBI Taxonomy" id="1660067"/>
    <lineage>
        <taxon>Bacteria</taxon>
        <taxon>Pseudomonadati</taxon>
        <taxon>Campylobacterota</taxon>
        <taxon>Epsilonproteobacteria</taxon>
        <taxon>Campylobacterales</taxon>
        <taxon>Campylobacteraceae</taxon>
        <taxon>Campylobacter</taxon>
    </lineage>
</organism>
<dbReference type="AlphaFoldDB" id="A0AAX0L8Z0"/>
<keyword evidence="2" id="KW-1133">Transmembrane helix</keyword>
<comment type="caution">
    <text evidence="3">The sequence shown here is derived from an EMBL/GenBank/DDBJ whole genome shotgun (WGS) entry which is preliminary data.</text>
</comment>
<sequence>MSEILKEYDKEQKKFKKKYSFLEILKYIGVVCCVILFGIYIGNMLFGKRSLDVMLSLQNKKENLIKDVEYLKKENSRLQKEYFELKDLESDVSKK</sequence>
<accession>A0AAX0L8Z0</accession>
<feature type="transmembrane region" description="Helical" evidence="2">
    <location>
        <begin position="24"/>
        <end position="46"/>
    </location>
</feature>
<dbReference type="EMBL" id="MCRK01000041">
    <property type="protein sequence ID" value="OPA75939.1"/>
    <property type="molecule type" value="Genomic_DNA"/>
</dbReference>
<evidence type="ECO:0000256" key="2">
    <source>
        <dbReference type="SAM" id="Phobius"/>
    </source>
</evidence>
<keyword evidence="1" id="KW-0175">Coiled coil</keyword>
<keyword evidence="2" id="KW-0812">Transmembrane</keyword>
<reference evidence="3 4" key="1">
    <citation type="submission" date="2016-08" db="EMBL/GenBank/DDBJ databases">
        <title>Campylobacter species from sea mammals.</title>
        <authorList>
            <person name="Gilbert M.J."/>
            <person name="Byrne B.A."/>
            <person name="Zomer A.L."/>
            <person name="Wagenaar J.A."/>
        </authorList>
    </citation>
    <scope>NUCLEOTIDE SEQUENCE [LARGE SCALE GENOMIC DNA]</scope>
    <source>
        <strain evidence="3 4">1105248</strain>
    </source>
</reference>
<evidence type="ECO:0000313" key="3">
    <source>
        <dbReference type="EMBL" id="OPA75939.1"/>
    </source>
</evidence>
<evidence type="ECO:0000256" key="1">
    <source>
        <dbReference type="SAM" id="Coils"/>
    </source>
</evidence>
<gene>
    <name evidence="3" type="ORF">BFG04_05725</name>
</gene>
<evidence type="ECO:0000313" key="4">
    <source>
        <dbReference type="Proteomes" id="UP000189728"/>
    </source>
</evidence>
<protein>
    <submittedName>
        <fullName evidence="3">Septum formation initiator</fullName>
    </submittedName>
</protein>
<dbReference type="Proteomes" id="UP000189728">
    <property type="component" value="Unassembled WGS sequence"/>
</dbReference>
<proteinExistence type="predicted"/>